<dbReference type="EMBL" id="JAEPRE010000047">
    <property type="protein sequence ID" value="KAG2234726.1"/>
    <property type="molecule type" value="Genomic_DNA"/>
</dbReference>
<gene>
    <name evidence="2" type="ORF">INT48_004164</name>
</gene>
<dbReference type="Pfam" id="PF00646">
    <property type="entry name" value="F-box"/>
    <property type="match status" value="1"/>
</dbReference>
<protein>
    <recommendedName>
        <fullName evidence="1">F-box domain-containing protein</fullName>
    </recommendedName>
</protein>
<dbReference type="SUPFAM" id="SSF52047">
    <property type="entry name" value="RNI-like"/>
    <property type="match status" value="2"/>
</dbReference>
<dbReference type="InterPro" id="IPR001810">
    <property type="entry name" value="F-box_dom"/>
</dbReference>
<sequence length="648" mass="75956">MIQLPLKILKFTFAHLEIKDLLQCQCTCKQWYEASVKLVYFNVKINSTQKSILYTRTITNSPRLAKYLQIINVGNLLTRKIDEATDLDNLLNVIIQHCPGLLEFHGDEVDFTVWTRLTYAGNQGQLACLQRIPPPTFKNIDDYIYTALSFKKTLTTVTLCREPEIFIHSHFSYSSSLQTLFDNIKNFSSLQHLKVGHYNIKFFSYWDTLIQDCPNLKSLTVRLYPESQYEPVKEASGPIQQRYDIENLECDWEIIRCDQQLMYIMYKFPKLHSLKVTYDRDSPHSHLRATSCLSFKIICQFLQYASAIPSININFGLFTEHLAYVWVNFMRMENNFRAVNIEYKHQSLSSKISTMHLEKSLSMLEFEVNLYDQHVPHLIFLKRAGSVIRSLTIGKLCNMLDRLSRRSKIYNLIKGDSWIYQTLQLCPQLQELTLDRPVNLETAPDVTFQHTELKSFTVTKITYNIQLGFLSRLSSNAPNLQELHLRYVEGSNRLDFQVITINMPFTRFRLLTWTSLANPNFVVDTLDYYIKLNTMMNTRHFFCCKEKLYPISQQQFGMSPISLRFDITCQALIEFRVMLEDCFNDRILTPIINSVIQYFPKNKRMDNFDRDLSFWTRIMYAATQGQLSHLNTLSEPDSEIRNPTSIQH</sequence>
<keyword evidence="3" id="KW-1185">Reference proteome</keyword>
<dbReference type="AlphaFoldDB" id="A0A8H7VU75"/>
<evidence type="ECO:0000313" key="3">
    <source>
        <dbReference type="Proteomes" id="UP000613177"/>
    </source>
</evidence>
<accession>A0A8H7VU75</accession>
<dbReference type="SUPFAM" id="SSF81383">
    <property type="entry name" value="F-box domain"/>
    <property type="match status" value="1"/>
</dbReference>
<feature type="domain" description="F-box" evidence="1">
    <location>
        <begin position="1"/>
        <end position="43"/>
    </location>
</feature>
<dbReference type="InterPro" id="IPR036047">
    <property type="entry name" value="F-box-like_dom_sf"/>
</dbReference>
<name>A0A8H7VU75_9FUNG</name>
<dbReference type="Proteomes" id="UP000613177">
    <property type="component" value="Unassembled WGS sequence"/>
</dbReference>
<evidence type="ECO:0000313" key="2">
    <source>
        <dbReference type="EMBL" id="KAG2234726.1"/>
    </source>
</evidence>
<dbReference type="Gene3D" id="3.80.10.10">
    <property type="entry name" value="Ribonuclease Inhibitor"/>
    <property type="match status" value="1"/>
</dbReference>
<proteinExistence type="predicted"/>
<organism evidence="2 3">
    <name type="scientific">Thamnidium elegans</name>
    <dbReference type="NCBI Taxonomy" id="101142"/>
    <lineage>
        <taxon>Eukaryota</taxon>
        <taxon>Fungi</taxon>
        <taxon>Fungi incertae sedis</taxon>
        <taxon>Mucoromycota</taxon>
        <taxon>Mucoromycotina</taxon>
        <taxon>Mucoromycetes</taxon>
        <taxon>Mucorales</taxon>
        <taxon>Mucorineae</taxon>
        <taxon>Mucoraceae</taxon>
        <taxon>Thamnidium</taxon>
    </lineage>
</organism>
<dbReference type="InterPro" id="IPR032675">
    <property type="entry name" value="LRR_dom_sf"/>
</dbReference>
<reference evidence="2" key="1">
    <citation type="submission" date="2021-01" db="EMBL/GenBank/DDBJ databases">
        <title>Metabolic potential, ecology and presence of endohyphal bacteria is reflected in genomic diversity of Mucoromycotina.</title>
        <authorList>
            <person name="Muszewska A."/>
            <person name="Okrasinska A."/>
            <person name="Steczkiewicz K."/>
            <person name="Drgas O."/>
            <person name="Orlowska M."/>
            <person name="Perlinska-Lenart U."/>
            <person name="Aleksandrzak-Piekarczyk T."/>
            <person name="Szatraj K."/>
            <person name="Zielenkiewicz U."/>
            <person name="Pilsyk S."/>
            <person name="Malc E."/>
            <person name="Mieczkowski P."/>
            <person name="Kruszewska J.S."/>
            <person name="Biernat P."/>
            <person name="Pawlowska J."/>
        </authorList>
    </citation>
    <scope>NUCLEOTIDE SEQUENCE</scope>
    <source>
        <strain evidence="2">WA0000018081</strain>
    </source>
</reference>
<evidence type="ECO:0000259" key="1">
    <source>
        <dbReference type="PROSITE" id="PS50181"/>
    </source>
</evidence>
<comment type="caution">
    <text evidence="2">The sequence shown here is derived from an EMBL/GenBank/DDBJ whole genome shotgun (WGS) entry which is preliminary data.</text>
</comment>
<dbReference type="PROSITE" id="PS50181">
    <property type="entry name" value="FBOX"/>
    <property type="match status" value="1"/>
</dbReference>